<evidence type="ECO:0000256" key="4">
    <source>
        <dbReference type="ARBA" id="ARBA00023136"/>
    </source>
</evidence>
<name>A0A3D9D1K8_9FLAO</name>
<dbReference type="RefSeq" id="WP_116033359.1">
    <property type="nucleotide sequence ID" value="NZ_JBHLVV010000029.1"/>
</dbReference>
<dbReference type="InterPro" id="IPR033985">
    <property type="entry name" value="SusD-like_N"/>
</dbReference>
<keyword evidence="9" id="KW-1185">Reference proteome</keyword>
<dbReference type="EMBL" id="QNUG01000007">
    <property type="protein sequence ID" value="REC71892.1"/>
    <property type="molecule type" value="Genomic_DNA"/>
</dbReference>
<evidence type="ECO:0000313" key="8">
    <source>
        <dbReference type="EMBL" id="REC71892.1"/>
    </source>
</evidence>
<dbReference type="InterPro" id="IPR011990">
    <property type="entry name" value="TPR-like_helical_dom_sf"/>
</dbReference>
<evidence type="ECO:0000256" key="5">
    <source>
        <dbReference type="ARBA" id="ARBA00023237"/>
    </source>
</evidence>
<evidence type="ECO:0000259" key="7">
    <source>
        <dbReference type="Pfam" id="PF14322"/>
    </source>
</evidence>
<keyword evidence="3" id="KW-0732">Signal</keyword>
<dbReference type="InterPro" id="IPR012944">
    <property type="entry name" value="SusD_RagB_dom"/>
</dbReference>
<evidence type="ECO:0000256" key="2">
    <source>
        <dbReference type="ARBA" id="ARBA00006275"/>
    </source>
</evidence>
<sequence>MKLEKIFISILVGALTLSSCSEERLNEMPVDQFPLNTPLATESDMEFLVNGIYDQYSTAAGFGTDVLVFGDLISDNVFITSQNTDVAYRTTGFLNWSADISDFGMLDEFYDGIVLANAVINDTSLKETPAVLNYKGEARIARALGYFYALNFYSPNPTSGTNLEYGIPLNLGNYNADSQLPRATVAEVYDVIISDLTTALSIMTKEAPTNKGHLSPTAARLLLSRVYLTRGAAGDYQKALDYANLVINSAASSSSKFKFVSKADYVTYFTSPTIGESENQPETVWEINMNSAVGENTGVNNSLSVFYASNGGKKRFLFQKSFYDAFPASDVRKELFLATGSTIPTQDEPRGVWTKKYIRATSEGNFTQNVKVLRMSEAYLNKAEALNKLGNLPAALIELNAFASERGGTTYTSGSLENILTERRKEFFAEGQRFFDLKRNNLGFSKTSNCYSIVCEVPGNDKLFVIPMPLREMNINQNMKQYPGW</sequence>
<proteinExistence type="inferred from homology"/>
<evidence type="ECO:0000313" key="9">
    <source>
        <dbReference type="Proteomes" id="UP000256326"/>
    </source>
</evidence>
<dbReference type="Proteomes" id="UP000256326">
    <property type="component" value="Unassembled WGS sequence"/>
</dbReference>
<dbReference type="CDD" id="cd08977">
    <property type="entry name" value="SusD"/>
    <property type="match status" value="1"/>
</dbReference>
<comment type="similarity">
    <text evidence="2">Belongs to the SusD family.</text>
</comment>
<evidence type="ECO:0000256" key="1">
    <source>
        <dbReference type="ARBA" id="ARBA00004442"/>
    </source>
</evidence>
<dbReference type="Gene3D" id="1.25.40.900">
    <property type="match status" value="1"/>
</dbReference>
<dbReference type="Gene3D" id="1.25.40.390">
    <property type="match status" value="1"/>
</dbReference>
<keyword evidence="4" id="KW-0472">Membrane</keyword>
<organism evidence="8 9">
    <name type="scientific">Epilithonimonas hispanica</name>
    <dbReference type="NCBI Taxonomy" id="358687"/>
    <lineage>
        <taxon>Bacteria</taxon>
        <taxon>Pseudomonadati</taxon>
        <taxon>Bacteroidota</taxon>
        <taxon>Flavobacteriia</taxon>
        <taxon>Flavobacteriales</taxon>
        <taxon>Weeksellaceae</taxon>
        <taxon>Chryseobacterium group</taxon>
        <taxon>Epilithonimonas</taxon>
    </lineage>
</organism>
<comment type="caution">
    <text evidence="8">The sequence shown here is derived from an EMBL/GenBank/DDBJ whole genome shotgun (WGS) entry which is preliminary data.</text>
</comment>
<dbReference type="SUPFAM" id="SSF48452">
    <property type="entry name" value="TPR-like"/>
    <property type="match status" value="1"/>
</dbReference>
<accession>A0A3D9D1K8</accession>
<comment type="subcellular location">
    <subcellularLocation>
        <location evidence="1">Cell outer membrane</location>
    </subcellularLocation>
</comment>
<reference evidence="8 9" key="1">
    <citation type="journal article" date="2006" name="Int. J. Syst. Evol. Microbiol.">
        <title>Chryseobacterium hispanicum sp. nov., isolated from the drinking water distribution system of Sevilla, Spain.</title>
        <authorList>
            <person name="Gallego V."/>
            <person name="Garcia M.T."/>
            <person name="Ventosa A."/>
        </authorList>
    </citation>
    <scope>NUCLEOTIDE SEQUENCE [LARGE SCALE GENOMIC DNA]</scope>
    <source>
        <strain evidence="8 9">KCTC 22104</strain>
    </source>
</reference>
<dbReference type="Pfam" id="PF14322">
    <property type="entry name" value="SusD-like_3"/>
    <property type="match status" value="1"/>
</dbReference>
<feature type="domain" description="SusD-like N-terminal" evidence="7">
    <location>
        <begin position="93"/>
        <end position="228"/>
    </location>
</feature>
<evidence type="ECO:0000259" key="6">
    <source>
        <dbReference type="Pfam" id="PF07980"/>
    </source>
</evidence>
<evidence type="ECO:0000256" key="3">
    <source>
        <dbReference type="ARBA" id="ARBA00022729"/>
    </source>
</evidence>
<dbReference type="OrthoDB" id="630434at2"/>
<dbReference type="GO" id="GO:0009279">
    <property type="term" value="C:cell outer membrane"/>
    <property type="evidence" value="ECO:0007669"/>
    <property type="project" value="UniProtKB-SubCell"/>
</dbReference>
<dbReference type="Gene3D" id="2.20.20.130">
    <property type="match status" value="1"/>
</dbReference>
<feature type="domain" description="RagB/SusD" evidence="6">
    <location>
        <begin position="342"/>
        <end position="485"/>
    </location>
</feature>
<protein>
    <submittedName>
        <fullName evidence="8">RagB/SusD family nutrient uptake outer membrane protein</fullName>
    </submittedName>
</protein>
<gene>
    <name evidence="8" type="ORF">DRF58_04460</name>
</gene>
<dbReference type="AlphaFoldDB" id="A0A3D9D1K8"/>
<keyword evidence="5" id="KW-0998">Cell outer membrane</keyword>
<dbReference type="Pfam" id="PF07980">
    <property type="entry name" value="SusD_RagB"/>
    <property type="match status" value="1"/>
</dbReference>
<dbReference type="PROSITE" id="PS51257">
    <property type="entry name" value="PROKAR_LIPOPROTEIN"/>
    <property type="match status" value="1"/>
</dbReference>